<accession>A0A1D7QY47</accession>
<name>A0A1D7QY47_9BACI</name>
<dbReference type="STRING" id="632773.BBEV_2597"/>
<proteinExistence type="predicted"/>
<dbReference type="Proteomes" id="UP000094463">
    <property type="component" value="Chromosome"/>
</dbReference>
<organism evidence="1 2">
    <name type="scientific">Salisediminibacterium beveridgei</name>
    <dbReference type="NCBI Taxonomy" id="632773"/>
    <lineage>
        <taxon>Bacteria</taxon>
        <taxon>Bacillati</taxon>
        <taxon>Bacillota</taxon>
        <taxon>Bacilli</taxon>
        <taxon>Bacillales</taxon>
        <taxon>Bacillaceae</taxon>
        <taxon>Salisediminibacterium</taxon>
    </lineage>
</organism>
<gene>
    <name evidence="1" type="ORF">BBEV_2597</name>
</gene>
<evidence type="ECO:0000313" key="1">
    <source>
        <dbReference type="EMBL" id="AOM83936.1"/>
    </source>
</evidence>
<dbReference type="AlphaFoldDB" id="A0A1D7QY47"/>
<dbReference type="EMBL" id="CP012502">
    <property type="protein sequence ID" value="AOM83936.1"/>
    <property type="molecule type" value="Genomic_DNA"/>
</dbReference>
<keyword evidence="2" id="KW-1185">Reference proteome</keyword>
<evidence type="ECO:0000313" key="2">
    <source>
        <dbReference type="Proteomes" id="UP000094463"/>
    </source>
</evidence>
<protein>
    <submittedName>
        <fullName evidence="1">Uncharacterized protein</fullName>
    </submittedName>
</protein>
<reference evidence="1 2" key="1">
    <citation type="submission" date="2015-08" db="EMBL/GenBank/DDBJ databases">
        <title>The complete genome sequence of Bacillus beveridgei MLTeJB.</title>
        <authorList>
            <person name="Hanson T.E."/>
            <person name="Mesa C."/>
            <person name="Basesman S.M."/>
            <person name="Oremland R.S."/>
        </authorList>
    </citation>
    <scope>NUCLEOTIDE SEQUENCE [LARGE SCALE GENOMIC DNA]</scope>
    <source>
        <strain evidence="1 2">MLTeJB</strain>
    </source>
</reference>
<dbReference type="KEGG" id="bbev:BBEV_2597"/>
<dbReference type="OrthoDB" id="2972960at2"/>
<dbReference type="RefSeq" id="WP_069365861.1">
    <property type="nucleotide sequence ID" value="NZ_CP012502.1"/>
</dbReference>
<sequence length="86" mass="9250">MTVNAILTSLFMCSADDACEVSLEKDPEFIVDLRAEADVPVSGAMSRFGTKSFALVNGGPTSPEELKRAIVFVSGQLEYGNRVVLH</sequence>